<dbReference type="GO" id="GO:0030311">
    <property type="term" value="P:poly-N-acetyllactosamine biosynthetic process"/>
    <property type="evidence" value="ECO:0007669"/>
    <property type="project" value="TreeGrafter"/>
</dbReference>
<keyword evidence="8" id="KW-1133">Transmembrane helix</keyword>
<evidence type="ECO:0000256" key="8">
    <source>
        <dbReference type="ARBA" id="ARBA00022989"/>
    </source>
</evidence>
<dbReference type="GO" id="GO:0006629">
    <property type="term" value="P:lipid metabolic process"/>
    <property type="evidence" value="ECO:0007669"/>
    <property type="project" value="UniProtKB-KW"/>
</dbReference>
<evidence type="ECO:0000256" key="2">
    <source>
        <dbReference type="ARBA" id="ARBA00004922"/>
    </source>
</evidence>
<keyword evidence="5" id="KW-0808">Transferase</keyword>
<evidence type="ECO:0000256" key="10">
    <source>
        <dbReference type="ARBA" id="ARBA00023098"/>
    </source>
</evidence>
<dbReference type="Ensembl" id="ENSLLET00000020845.1">
    <property type="protein sequence ID" value="ENSLLEP00000020057.1"/>
    <property type="gene ID" value="ENSLLEG00000012730.1"/>
</dbReference>
<gene>
    <name evidence="14" type="primary">B3GNT8</name>
</gene>
<evidence type="ECO:0000256" key="4">
    <source>
        <dbReference type="ARBA" id="ARBA00022676"/>
    </source>
</evidence>
<evidence type="ECO:0000256" key="9">
    <source>
        <dbReference type="ARBA" id="ARBA00023034"/>
    </source>
</evidence>
<dbReference type="InterPro" id="IPR002659">
    <property type="entry name" value="Glyco_trans_31"/>
</dbReference>
<keyword evidence="15" id="KW-1185">Reference proteome</keyword>
<keyword evidence="10" id="KW-0443">Lipid metabolism</keyword>
<comment type="subcellular location">
    <subcellularLocation>
        <location evidence="1 13">Golgi apparatus membrane</location>
        <topology evidence="1 13">Single-pass type II membrane protein</topology>
    </subcellularLocation>
</comment>
<accession>A0A8C5MWC8</accession>
<evidence type="ECO:0000256" key="13">
    <source>
        <dbReference type="RuleBase" id="RU363063"/>
    </source>
</evidence>
<dbReference type="Pfam" id="PF01762">
    <property type="entry name" value="Galactosyl_T"/>
    <property type="match status" value="1"/>
</dbReference>
<sequence length="399" mass="45562">MVGFRKLGISVSALLTLVALKIYIDMTYTFLDGARRVPNTSRTPRDPLLLLETLRGRKNESMMALYDSAQKLRKVVVESDALWNNRELHLLNNKGLKAWTCLKEKQPLKDPSTYPDSLQHFLLYGGCRNHQMLIDQPNKCPPNKTFLLLAIKSSPQNFAQRQAVRDSWGKEKDYEGRLVRLVFLLGVAPGPDLSSLLWYEHKHSQDLLQWDFMDTFFNLTLKDQLFLGWAKKRCPGVGYILKGDDDVFVWTPDIVHHLSMLDGNEPRALYMGDVVTSAKPYRDPRSKYYIPAAYYTGLYPPYAGGGGYVFSGVFIPWLYLVSQFVAPFPIDDVYTGMCFMALGVSPTKHAGFRTFQVPGDQKVTKCPQQQQQQLLLVHRKAPQEMLKIWGEQRDPTAQC</sequence>
<keyword evidence="7" id="KW-0735">Signal-anchor</keyword>
<proteinExistence type="inferred from homology"/>
<comment type="pathway">
    <text evidence="2">Protein modification; protein glycosylation.</text>
</comment>
<dbReference type="PANTHER" id="PTHR11214">
    <property type="entry name" value="BETA-1,3-N-ACETYLGLUCOSAMINYLTRANSFERASE"/>
    <property type="match status" value="1"/>
</dbReference>
<evidence type="ECO:0000256" key="3">
    <source>
        <dbReference type="ARBA" id="ARBA00008661"/>
    </source>
</evidence>
<evidence type="ECO:0000256" key="7">
    <source>
        <dbReference type="ARBA" id="ARBA00022968"/>
    </source>
</evidence>
<protein>
    <recommendedName>
        <fullName evidence="13">Hexosyltransferase</fullName>
        <ecNumber evidence="13">2.4.1.-</ecNumber>
    </recommendedName>
</protein>
<evidence type="ECO:0000256" key="11">
    <source>
        <dbReference type="ARBA" id="ARBA00023136"/>
    </source>
</evidence>
<keyword evidence="6" id="KW-0812">Transmembrane</keyword>
<evidence type="ECO:0000256" key="6">
    <source>
        <dbReference type="ARBA" id="ARBA00022692"/>
    </source>
</evidence>
<dbReference type="GO" id="GO:0016262">
    <property type="term" value="F:protein N-acetylglucosaminyltransferase activity"/>
    <property type="evidence" value="ECO:0007669"/>
    <property type="project" value="TreeGrafter"/>
</dbReference>
<dbReference type="Gene3D" id="3.90.550.50">
    <property type="match status" value="1"/>
</dbReference>
<evidence type="ECO:0000313" key="14">
    <source>
        <dbReference type="Ensembl" id="ENSLLEP00000020057.1"/>
    </source>
</evidence>
<evidence type="ECO:0000313" key="15">
    <source>
        <dbReference type="Proteomes" id="UP000694569"/>
    </source>
</evidence>
<evidence type="ECO:0000256" key="1">
    <source>
        <dbReference type="ARBA" id="ARBA00004323"/>
    </source>
</evidence>
<dbReference type="GO" id="GO:0006493">
    <property type="term" value="P:protein O-linked glycosylation"/>
    <property type="evidence" value="ECO:0007669"/>
    <property type="project" value="TreeGrafter"/>
</dbReference>
<dbReference type="FunFam" id="3.90.550.50:FF:000001">
    <property type="entry name" value="Hexosyltransferase"/>
    <property type="match status" value="1"/>
</dbReference>
<evidence type="ECO:0000256" key="5">
    <source>
        <dbReference type="ARBA" id="ARBA00022679"/>
    </source>
</evidence>
<organism evidence="14 15">
    <name type="scientific">Leptobrachium leishanense</name>
    <name type="common">Leishan spiny toad</name>
    <dbReference type="NCBI Taxonomy" id="445787"/>
    <lineage>
        <taxon>Eukaryota</taxon>
        <taxon>Metazoa</taxon>
        <taxon>Chordata</taxon>
        <taxon>Craniata</taxon>
        <taxon>Vertebrata</taxon>
        <taxon>Euteleostomi</taxon>
        <taxon>Amphibia</taxon>
        <taxon>Batrachia</taxon>
        <taxon>Anura</taxon>
        <taxon>Pelobatoidea</taxon>
        <taxon>Megophryidae</taxon>
        <taxon>Leptobrachium</taxon>
    </lineage>
</organism>
<dbReference type="PANTHER" id="PTHR11214:SF87">
    <property type="entry name" value="UDP-GLCNAC:BETAGAL BETA-1,3-N-ACETYLGLUCOSAMINYLTRANSFERASE 8"/>
    <property type="match status" value="1"/>
</dbReference>
<keyword evidence="12" id="KW-0325">Glycoprotein</keyword>
<dbReference type="AlphaFoldDB" id="A0A8C5MWC8"/>
<reference evidence="14" key="2">
    <citation type="submission" date="2025-09" db="UniProtKB">
        <authorList>
            <consortium name="Ensembl"/>
        </authorList>
    </citation>
    <scope>IDENTIFICATION</scope>
</reference>
<evidence type="ECO:0000256" key="12">
    <source>
        <dbReference type="ARBA" id="ARBA00023180"/>
    </source>
</evidence>
<keyword evidence="4 13" id="KW-0328">Glycosyltransferase</keyword>
<keyword evidence="9 13" id="KW-0333">Golgi apparatus</keyword>
<dbReference type="GeneTree" id="ENSGT00940000161895"/>
<keyword evidence="11" id="KW-0472">Membrane</keyword>
<dbReference type="GO" id="GO:0000139">
    <property type="term" value="C:Golgi membrane"/>
    <property type="evidence" value="ECO:0007669"/>
    <property type="project" value="UniProtKB-SubCell"/>
</dbReference>
<dbReference type="OrthoDB" id="5957813at2759"/>
<name>A0A8C5MWC8_9ANUR</name>
<reference evidence="14" key="1">
    <citation type="submission" date="2025-08" db="UniProtKB">
        <authorList>
            <consortium name="Ensembl"/>
        </authorList>
    </citation>
    <scope>IDENTIFICATION</scope>
</reference>
<dbReference type="EC" id="2.4.1.-" evidence="13"/>
<dbReference type="Proteomes" id="UP000694569">
    <property type="component" value="Unplaced"/>
</dbReference>
<comment type="similarity">
    <text evidence="3 13">Belongs to the glycosyltransferase 31 family.</text>
</comment>